<dbReference type="EC" id="2.5.1.9" evidence="4 9"/>
<keyword evidence="6" id="KW-0686">Riboflavin biosynthesis</keyword>
<reference evidence="12" key="1">
    <citation type="submission" date="2020-10" db="EMBL/GenBank/DDBJ databases">
        <authorList>
            <person name="Gilroy R."/>
        </authorList>
    </citation>
    <scope>NUCLEOTIDE SEQUENCE</scope>
    <source>
        <strain evidence="12">CHK152-2994</strain>
    </source>
</reference>
<comment type="pathway">
    <text evidence="3">Cofactor biosynthesis; riboflavin biosynthesis; riboflavin from 2-hydroxy-3-oxobutyl phosphate and 5-amino-6-(D-ribitylamino)uracil: step 2/2.</text>
</comment>
<comment type="function">
    <text evidence="2">Catalyzes the dismutation of two molecules of 6,7-dimethyl-8-ribityllumazine, resulting in the formation of riboflavin and 5-amino-6-(D-ribitylamino)uracil.</text>
</comment>
<evidence type="ECO:0000259" key="11">
    <source>
        <dbReference type="PROSITE" id="PS51177"/>
    </source>
</evidence>
<reference evidence="12" key="2">
    <citation type="journal article" date="2021" name="PeerJ">
        <title>Extensive microbial diversity within the chicken gut microbiome revealed by metagenomics and culture.</title>
        <authorList>
            <person name="Gilroy R."/>
            <person name="Ravi A."/>
            <person name="Getino M."/>
            <person name="Pursley I."/>
            <person name="Horton D.L."/>
            <person name="Alikhan N.F."/>
            <person name="Baker D."/>
            <person name="Gharbi K."/>
            <person name="Hall N."/>
            <person name="Watson M."/>
            <person name="Adriaenssens E.M."/>
            <person name="Foster-Nyarko E."/>
            <person name="Jarju S."/>
            <person name="Secka A."/>
            <person name="Antonio M."/>
            <person name="Oren A."/>
            <person name="Chaudhuri R.R."/>
            <person name="La Ragione R."/>
            <person name="Hildebrand F."/>
            <person name="Pallen M.J."/>
        </authorList>
    </citation>
    <scope>NUCLEOTIDE SEQUENCE</scope>
    <source>
        <strain evidence="12">CHK152-2994</strain>
    </source>
</reference>
<dbReference type="NCBIfam" id="NF006767">
    <property type="entry name" value="PRK09289.1"/>
    <property type="match status" value="1"/>
</dbReference>
<evidence type="ECO:0000256" key="4">
    <source>
        <dbReference type="ARBA" id="ARBA00012827"/>
    </source>
</evidence>
<dbReference type="PANTHER" id="PTHR21098">
    <property type="entry name" value="RIBOFLAVIN SYNTHASE ALPHA CHAIN"/>
    <property type="match status" value="1"/>
</dbReference>
<comment type="caution">
    <text evidence="12">The sequence shown here is derived from an EMBL/GenBank/DDBJ whole genome shotgun (WGS) entry which is preliminary data.</text>
</comment>
<dbReference type="Proteomes" id="UP000824139">
    <property type="component" value="Unassembled WGS sequence"/>
</dbReference>
<evidence type="ECO:0000256" key="2">
    <source>
        <dbReference type="ARBA" id="ARBA00002803"/>
    </source>
</evidence>
<dbReference type="GO" id="GO:0004746">
    <property type="term" value="F:riboflavin synthase activity"/>
    <property type="evidence" value="ECO:0007669"/>
    <property type="project" value="UniProtKB-UniRule"/>
</dbReference>
<protein>
    <recommendedName>
        <fullName evidence="5 9">Riboflavin synthase</fullName>
        <ecNumber evidence="4 9">2.5.1.9</ecNumber>
    </recommendedName>
</protein>
<feature type="repeat" description="Lumazine-binding" evidence="10">
    <location>
        <begin position="1"/>
        <end position="90"/>
    </location>
</feature>
<dbReference type="GO" id="GO:0009231">
    <property type="term" value="P:riboflavin biosynthetic process"/>
    <property type="evidence" value="ECO:0007669"/>
    <property type="project" value="UniProtKB-KW"/>
</dbReference>
<evidence type="ECO:0000256" key="3">
    <source>
        <dbReference type="ARBA" id="ARBA00004887"/>
    </source>
</evidence>
<dbReference type="Pfam" id="PF00677">
    <property type="entry name" value="Lum_binding"/>
    <property type="match status" value="2"/>
</dbReference>
<name>A0A9D1FUP9_9BACT</name>
<evidence type="ECO:0000313" key="13">
    <source>
        <dbReference type="Proteomes" id="UP000824139"/>
    </source>
</evidence>
<accession>A0A9D1FUP9</accession>
<feature type="repeat" description="Lumazine-binding" evidence="10">
    <location>
        <begin position="91"/>
        <end position="179"/>
    </location>
</feature>
<dbReference type="InterPro" id="IPR017938">
    <property type="entry name" value="Riboflavin_synthase-like_b-brl"/>
</dbReference>
<gene>
    <name evidence="12" type="ORF">IAD41_00375</name>
</gene>
<evidence type="ECO:0000256" key="6">
    <source>
        <dbReference type="ARBA" id="ARBA00022619"/>
    </source>
</evidence>
<proteinExistence type="predicted"/>
<comment type="catalytic activity">
    <reaction evidence="1">
        <text>2 6,7-dimethyl-8-(1-D-ribityl)lumazine + H(+) = 5-amino-6-(D-ribitylamino)uracil + riboflavin</text>
        <dbReference type="Rhea" id="RHEA:20772"/>
        <dbReference type="ChEBI" id="CHEBI:15378"/>
        <dbReference type="ChEBI" id="CHEBI:15934"/>
        <dbReference type="ChEBI" id="CHEBI:57986"/>
        <dbReference type="ChEBI" id="CHEBI:58201"/>
        <dbReference type="EC" id="2.5.1.9"/>
    </reaction>
</comment>
<dbReference type="PIRSF" id="PIRSF000498">
    <property type="entry name" value="Riboflavin_syn_A"/>
    <property type="match status" value="1"/>
</dbReference>
<sequence>MFTGIVEEIGTIKSFDGSKLVVECVKVLENTQIGDSIAIDGCCQTVVSMTNTTFSADVSAETLKITKGFKSGEKVNLERALTPQTRMGGHIVQGHVDGTAKYLGNMTFQLSSELDKYVVYKGSITVNGVSLTVSENKNKTFAVAVIPHTLEKTNLKFLKPGDLVNIETDILGRYVEKFLYSQNNNITENFLKENGFY</sequence>
<dbReference type="PANTHER" id="PTHR21098:SF12">
    <property type="entry name" value="RIBOFLAVIN SYNTHASE"/>
    <property type="match status" value="1"/>
</dbReference>
<dbReference type="Gene3D" id="2.40.30.20">
    <property type="match status" value="2"/>
</dbReference>
<dbReference type="InterPro" id="IPR023366">
    <property type="entry name" value="ATP_synth_asu-like_sf"/>
</dbReference>
<dbReference type="CDD" id="cd00402">
    <property type="entry name" value="Riboflavin_synthase_like"/>
    <property type="match status" value="1"/>
</dbReference>
<feature type="domain" description="Lumazine-binding" evidence="11">
    <location>
        <begin position="91"/>
        <end position="179"/>
    </location>
</feature>
<evidence type="ECO:0000256" key="10">
    <source>
        <dbReference type="PROSITE-ProRule" id="PRU00524"/>
    </source>
</evidence>
<dbReference type="InterPro" id="IPR026017">
    <property type="entry name" value="Lumazine-bd_dom"/>
</dbReference>
<evidence type="ECO:0000256" key="9">
    <source>
        <dbReference type="NCBIfam" id="TIGR00187"/>
    </source>
</evidence>
<dbReference type="EMBL" id="DVJO01000011">
    <property type="protein sequence ID" value="HIS82054.1"/>
    <property type="molecule type" value="Genomic_DNA"/>
</dbReference>
<organism evidence="12 13">
    <name type="scientific">Candidatus Scatenecus faecavium</name>
    <dbReference type="NCBI Taxonomy" id="2840915"/>
    <lineage>
        <taxon>Bacteria</taxon>
        <taxon>Candidatus Scatenecus</taxon>
    </lineage>
</organism>
<dbReference type="NCBIfam" id="TIGR00187">
    <property type="entry name" value="ribE"/>
    <property type="match status" value="1"/>
</dbReference>
<evidence type="ECO:0000256" key="5">
    <source>
        <dbReference type="ARBA" id="ARBA00013950"/>
    </source>
</evidence>
<dbReference type="InterPro" id="IPR001783">
    <property type="entry name" value="Lumazine-bd"/>
</dbReference>
<keyword evidence="8" id="KW-0677">Repeat</keyword>
<evidence type="ECO:0000313" key="12">
    <source>
        <dbReference type="EMBL" id="HIS82054.1"/>
    </source>
</evidence>
<dbReference type="PROSITE" id="PS51177">
    <property type="entry name" value="LUMAZINE_BIND"/>
    <property type="match status" value="2"/>
</dbReference>
<dbReference type="AlphaFoldDB" id="A0A9D1FUP9"/>
<evidence type="ECO:0000256" key="8">
    <source>
        <dbReference type="ARBA" id="ARBA00022737"/>
    </source>
</evidence>
<evidence type="ECO:0000256" key="7">
    <source>
        <dbReference type="ARBA" id="ARBA00022679"/>
    </source>
</evidence>
<dbReference type="SUPFAM" id="SSF63380">
    <property type="entry name" value="Riboflavin synthase domain-like"/>
    <property type="match status" value="2"/>
</dbReference>
<evidence type="ECO:0000256" key="1">
    <source>
        <dbReference type="ARBA" id="ARBA00000968"/>
    </source>
</evidence>
<keyword evidence="7 12" id="KW-0808">Transferase</keyword>
<feature type="domain" description="Lumazine-binding" evidence="11">
    <location>
        <begin position="1"/>
        <end position="90"/>
    </location>
</feature>